<accession>A0ABX7I785</accession>
<dbReference type="EMBL" id="CP056775">
    <property type="protein sequence ID" value="QRR01703.1"/>
    <property type="molecule type" value="Genomic_DNA"/>
</dbReference>
<reference evidence="1 2" key="1">
    <citation type="submission" date="2020-06" db="EMBL/GenBank/DDBJ databases">
        <title>Dyadobacter sandarakinus sp. nov., isolated from the soil of the Arctic Yellow River Station.</title>
        <authorList>
            <person name="Zhang Y."/>
            <person name="Peng F."/>
        </authorList>
    </citation>
    <scope>NUCLEOTIDE SEQUENCE [LARGE SCALE GENOMIC DNA]</scope>
    <source>
        <strain evidence="1 2">Q3-56</strain>
    </source>
</reference>
<proteinExistence type="predicted"/>
<evidence type="ECO:0000313" key="1">
    <source>
        <dbReference type="EMBL" id="QRR01703.1"/>
    </source>
</evidence>
<keyword evidence="2" id="KW-1185">Reference proteome</keyword>
<gene>
    <name evidence="1" type="ORF">HWI92_12680</name>
</gene>
<dbReference type="Proteomes" id="UP000612680">
    <property type="component" value="Chromosome"/>
</dbReference>
<organism evidence="1 2">
    <name type="scientific">Dyadobacter sandarakinus</name>
    <dbReference type="NCBI Taxonomy" id="2747268"/>
    <lineage>
        <taxon>Bacteria</taxon>
        <taxon>Pseudomonadati</taxon>
        <taxon>Bacteroidota</taxon>
        <taxon>Cytophagia</taxon>
        <taxon>Cytophagales</taxon>
        <taxon>Spirosomataceae</taxon>
        <taxon>Dyadobacter</taxon>
    </lineage>
</organism>
<evidence type="ECO:0008006" key="3">
    <source>
        <dbReference type="Google" id="ProtNLM"/>
    </source>
</evidence>
<sequence>MRTLLYASLVLWCAIACREKNMDTIQSFTQANGLSGRWYLKAVEKGVTAQKTWENVQAAEVDTLVFRNDGVIMSATGLPRCCSPNSLILNGNLVEIKPTSPVPPNPMCARVNCVSCSTWDIELSGSEIVVTPCNMPRLRYVR</sequence>
<protein>
    <recommendedName>
        <fullName evidence="3">Lipocalin-like domain-containing protein</fullName>
    </recommendedName>
</protein>
<dbReference type="RefSeq" id="WP_204655589.1">
    <property type="nucleotide sequence ID" value="NZ_CP056775.1"/>
</dbReference>
<name>A0ABX7I785_9BACT</name>
<evidence type="ECO:0000313" key="2">
    <source>
        <dbReference type="Proteomes" id="UP000612680"/>
    </source>
</evidence>